<accession>A0ABW1QAN3</accession>
<reference evidence="4" key="1">
    <citation type="journal article" date="2019" name="Int. J. Syst. Evol. Microbiol.">
        <title>The Global Catalogue of Microorganisms (GCM) 10K type strain sequencing project: providing services to taxonomists for standard genome sequencing and annotation.</title>
        <authorList>
            <consortium name="The Broad Institute Genomics Platform"/>
            <consortium name="The Broad Institute Genome Sequencing Center for Infectious Disease"/>
            <person name="Wu L."/>
            <person name="Ma J."/>
        </authorList>
    </citation>
    <scope>NUCLEOTIDE SEQUENCE [LARGE SCALE GENOMIC DNA]</scope>
    <source>
        <strain evidence="4">CCUG 51943</strain>
    </source>
</reference>
<protein>
    <submittedName>
        <fullName evidence="3">CPBP family intramembrane glutamic endopeptidase</fullName>
        <ecNumber evidence="3">3.4.-.-</ecNumber>
    </submittedName>
</protein>
<feature type="domain" description="CAAX prenyl protease 2/Lysostaphin resistance protein A-like" evidence="2">
    <location>
        <begin position="136"/>
        <end position="223"/>
    </location>
</feature>
<dbReference type="Pfam" id="PF02517">
    <property type="entry name" value="Rce1-like"/>
    <property type="match status" value="1"/>
</dbReference>
<comment type="caution">
    <text evidence="3">The sequence shown here is derived from an EMBL/GenBank/DDBJ whole genome shotgun (WGS) entry which is preliminary data.</text>
</comment>
<dbReference type="InterPro" id="IPR052710">
    <property type="entry name" value="CAAX_protease"/>
</dbReference>
<dbReference type="PANTHER" id="PTHR36435:SF1">
    <property type="entry name" value="CAAX AMINO TERMINAL PROTEASE FAMILY PROTEIN"/>
    <property type="match status" value="1"/>
</dbReference>
<feature type="transmembrane region" description="Helical" evidence="1">
    <location>
        <begin position="168"/>
        <end position="191"/>
    </location>
</feature>
<proteinExistence type="predicted"/>
<evidence type="ECO:0000259" key="2">
    <source>
        <dbReference type="Pfam" id="PF02517"/>
    </source>
</evidence>
<keyword evidence="1" id="KW-0812">Transmembrane</keyword>
<keyword evidence="4" id="KW-1185">Reference proteome</keyword>
<dbReference type="RefSeq" id="WP_377000931.1">
    <property type="nucleotide sequence ID" value="NZ_JBHSQE010000003.1"/>
</dbReference>
<dbReference type="PANTHER" id="PTHR36435">
    <property type="entry name" value="SLR1288 PROTEIN"/>
    <property type="match status" value="1"/>
</dbReference>
<gene>
    <name evidence="3" type="ORF">ACFPUZ_06355</name>
</gene>
<sequence>MTHTWNPRPVTSRDLAALLYSALALVGAAVSVALLIVALTHVLDVSTPPWLGVLMAAAGYAAQFTVLAVLLRRRGWAFSDLGFHRLGTRGWHLVWQIPTSLLISLALTVLVAALTGLTPEDASTSNGEVLTSAVPWQLAFILVYLLLGPLIEEIAFRRLFMGFFDRKVGVLTSTILTSVLFGLVHIIPAVIVWCTLSGLCMALLTRWHKSLWGGFALHMVNNSLASAGLIMAMAAGA</sequence>
<dbReference type="EMBL" id="JBHSQE010000003">
    <property type="protein sequence ID" value="MFC6146426.1"/>
    <property type="molecule type" value="Genomic_DNA"/>
</dbReference>
<evidence type="ECO:0000313" key="4">
    <source>
        <dbReference type="Proteomes" id="UP001596244"/>
    </source>
</evidence>
<name>A0ABW1QAN3_9CORY</name>
<feature type="transmembrane region" description="Helical" evidence="1">
    <location>
        <begin position="134"/>
        <end position="156"/>
    </location>
</feature>
<dbReference type="GO" id="GO:0016787">
    <property type="term" value="F:hydrolase activity"/>
    <property type="evidence" value="ECO:0007669"/>
    <property type="project" value="UniProtKB-KW"/>
</dbReference>
<feature type="transmembrane region" description="Helical" evidence="1">
    <location>
        <begin position="92"/>
        <end position="114"/>
    </location>
</feature>
<dbReference type="Proteomes" id="UP001596244">
    <property type="component" value="Unassembled WGS sequence"/>
</dbReference>
<dbReference type="EC" id="3.4.-.-" evidence="3"/>
<keyword evidence="1" id="KW-1133">Transmembrane helix</keyword>
<keyword evidence="1" id="KW-0472">Membrane</keyword>
<organism evidence="3 4">
    <name type="scientific">Corynebacterium nasicanis</name>
    <dbReference type="NCBI Taxonomy" id="1448267"/>
    <lineage>
        <taxon>Bacteria</taxon>
        <taxon>Bacillati</taxon>
        <taxon>Actinomycetota</taxon>
        <taxon>Actinomycetes</taxon>
        <taxon>Mycobacteriales</taxon>
        <taxon>Corynebacteriaceae</taxon>
        <taxon>Corynebacterium</taxon>
    </lineage>
</organism>
<feature type="transmembrane region" description="Helical" evidence="1">
    <location>
        <begin position="211"/>
        <end position="235"/>
    </location>
</feature>
<evidence type="ECO:0000256" key="1">
    <source>
        <dbReference type="SAM" id="Phobius"/>
    </source>
</evidence>
<evidence type="ECO:0000313" key="3">
    <source>
        <dbReference type="EMBL" id="MFC6146426.1"/>
    </source>
</evidence>
<dbReference type="InterPro" id="IPR003675">
    <property type="entry name" value="Rce1/LyrA-like_dom"/>
</dbReference>
<keyword evidence="3" id="KW-0378">Hydrolase</keyword>
<feature type="transmembrane region" description="Helical" evidence="1">
    <location>
        <begin position="50"/>
        <end position="71"/>
    </location>
</feature>
<feature type="transmembrane region" description="Helical" evidence="1">
    <location>
        <begin position="15"/>
        <end position="38"/>
    </location>
</feature>